<dbReference type="GO" id="GO:0004674">
    <property type="term" value="F:protein serine/threonine kinase activity"/>
    <property type="evidence" value="ECO:0007669"/>
    <property type="project" value="UniProtKB-KW"/>
</dbReference>
<feature type="compositionally biased region" description="Low complexity" evidence="13">
    <location>
        <begin position="1568"/>
        <end position="1583"/>
    </location>
</feature>
<evidence type="ECO:0000313" key="17">
    <source>
        <dbReference type="Proteomes" id="UP000324091"/>
    </source>
</evidence>
<feature type="compositionally biased region" description="Gly residues" evidence="13">
    <location>
        <begin position="1584"/>
        <end position="1593"/>
    </location>
</feature>
<dbReference type="PROSITE" id="PS00108">
    <property type="entry name" value="PROTEIN_KINASE_ST"/>
    <property type="match status" value="1"/>
</dbReference>
<dbReference type="GO" id="GO:0005524">
    <property type="term" value="F:ATP binding"/>
    <property type="evidence" value="ECO:0007669"/>
    <property type="project" value="UniProtKB-UniRule"/>
</dbReference>
<feature type="compositionally biased region" description="Polar residues" evidence="13">
    <location>
        <begin position="1425"/>
        <end position="1434"/>
    </location>
</feature>
<dbReference type="PROSITE" id="PS00107">
    <property type="entry name" value="PROTEIN_KINASE_ATP"/>
    <property type="match status" value="1"/>
</dbReference>
<dbReference type="EMBL" id="RHFK02000001">
    <property type="protein sequence ID" value="TWW81324.1"/>
    <property type="molecule type" value="Genomic_DNA"/>
</dbReference>
<evidence type="ECO:0000256" key="11">
    <source>
        <dbReference type="PROSITE-ProRule" id="PRU10141"/>
    </source>
</evidence>
<feature type="region of interest" description="Disordered" evidence="13">
    <location>
        <begin position="346"/>
        <end position="440"/>
    </location>
</feature>
<feature type="compositionally biased region" description="Low complexity" evidence="13">
    <location>
        <begin position="1453"/>
        <end position="1467"/>
    </location>
</feature>
<dbReference type="EC" id="2.7.11.1" evidence="2"/>
<dbReference type="Gene3D" id="1.10.510.10">
    <property type="entry name" value="Transferase(Phosphotransferase) domain 1"/>
    <property type="match status" value="1"/>
</dbReference>
<feature type="transmembrane region" description="Helical" evidence="14">
    <location>
        <begin position="936"/>
        <end position="957"/>
    </location>
</feature>
<comment type="similarity">
    <text evidence="1">Belongs to the protein kinase superfamily. STE Ser/Thr protein kinase family. STE20 subfamily.</text>
</comment>
<keyword evidence="5 11" id="KW-0547">Nucleotide-binding</keyword>
<keyword evidence="8 12" id="KW-0175">Coiled coil</keyword>
<dbReference type="Pfam" id="PF00069">
    <property type="entry name" value="Pkinase"/>
    <property type="match status" value="1"/>
</dbReference>
<dbReference type="InterPro" id="IPR000719">
    <property type="entry name" value="Prot_kinase_dom"/>
</dbReference>
<keyword evidence="3" id="KW-0723">Serine/threonine-protein kinase</keyword>
<feature type="compositionally biased region" description="Polar residues" evidence="13">
    <location>
        <begin position="1632"/>
        <end position="1647"/>
    </location>
</feature>
<organism evidence="16 17">
    <name type="scientific">Takifugu flavidus</name>
    <name type="common">sansaifugu</name>
    <dbReference type="NCBI Taxonomy" id="433684"/>
    <lineage>
        <taxon>Eukaryota</taxon>
        <taxon>Metazoa</taxon>
        <taxon>Chordata</taxon>
        <taxon>Craniata</taxon>
        <taxon>Vertebrata</taxon>
        <taxon>Euteleostomi</taxon>
        <taxon>Actinopterygii</taxon>
        <taxon>Neopterygii</taxon>
        <taxon>Teleostei</taxon>
        <taxon>Neoteleostei</taxon>
        <taxon>Acanthomorphata</taxon>
        <taxon>Eupercaria</taxon>
        <taxon>Tetraodontiformes</taxon>
        <taxon>Tetradontoidea</taxon>
        <taxon>Tetraodontidae</taxon>
        <taxon>Takifugu</taxon>
    </lineage>
</organism>
<dbReference type="GO" id="GO:0005737">
    <property type="term" value="C:cytoplasm"/>
    <property type="evidence" value="ECO:0007669"/>
    <property type="project" value="TreeGrafter"/>
</dbReference>
<dbReference type="FunFam" id="3.30.200.20:FF:000029">
    <property type="entry name" value="Serine/threonine-protein kinase TAO2, putative"/>
    <property type="match status" value="1"/>
</dbReference>
<evidence type="ECO:0000256" key="7">
    <source>
        <dbReference type="ARBA" id="ARBA00022840"/>
    </source>
</evidence>
<dbReference type="InterPro" id="IPR011009">
    <property type="entry name" value="Kinase-like_dom_sf"/>
</dbReference>
<name>A0A5C6PNM2_9TELE</name>
<evidence type="ECO:0000256" key="14">
    <source>
        <dbReference type="SAM" id="Phobius"/>
    </source>
</evidence>
<dbReference type="FunFam" id="1.10.510.10:FF:000030">
    <property type="entry name" value="Serine/threonine-protein kinase TAO2, putative"/>
    <property type="match status" value="1"/>
</dbReference>
<sequence length="1647" mass="186166">MPSSVRAGSLKDPEVAELFCREDPEKLFTDLREIGHGSFGAVYFAHDIRTNEVVAIKKMSYGGKQSNEKWQDIIKEVKFLQKLRHPNTVEYRGCYLREHTAWLVMEYCLGSASDLLEVHKKPLQEVEIAAIIHGALQGLVYLHSHNMIHRDVKAGNILLTEPGQVKLGDFGSASIVAPANSFVGTPYWMAPEVILAMDEGQYDGKVDVWSLGITCIELAERKPPLFNMNAMSALYHIAQNESPVLQSNHWSDYFRNFVDSSLQKLAQDRPTSDVLLKHHFLCRERPMTVVMDLITRTKDAVRELDNLQYRKMKKILFHEAHNGPAPEGGDEEEDVEQYMLRTGTVNSMESSHSLPSMSISASSQSSSVNSLADGSDDSGEMAMMQEGEHTVTSNSSVLHKPLSHDNIYDDPYQPEVDSQQEAPSAGGGGGGGGGGRRRKGRDHFATIRTASLVTRQIQEHEQGSALREQMSGYKRMRRQHQKQLMGLENKLKSEMDEHQLRLDKELENHRNSFSMEVDKLSKKHQVIMDKETKAVLTEEKKFQQHMLGQQKKELTGLLESQKRQYRQRKEQLKEELNENQSTPKREKQEWLVHQKECLQQIQAEEEAGLLRRQRQYYELQCRQYKRKMLLARHNLEQDVIREELNKKQTLKDLECAMLLRHHESTQELEFRQLGLVQRTRADLIRTQHQTELTNQMEYNKRREQELRQKHAMEVRQQPKSLKVSESTQSQGSPEEGESQTTEGPNGRRASDEGVVDEGGSERGAAVEGGVPVADWEGDSVDKNTAEVNNGDGSHNKDCKLCEEVREVEGVPWVFQGEHSSLAHLETDEEEGRGEADGCPSELIFPLASERRRLSKRDVDELSEFYFPESPGDLEPVPPSHPPPPPPPAQTTITSLFSHAICLLLSFSAAAQPSNLTLMLLLIFLLSLRRSPPLPSLASVVLSAELTFLALFFFYLLLRSCCSLSLSTFLSLNLWASGLFSLGLSFSLGIYYVPMILISASFLSSPSLFLSLYLMVVLVVRPARRFLQHAPNKINRLCMRVLFRLPRPLFVMCQSVLGSMAERNLYEMFPKAGRNWGVRQSKIPVPLTSLPLEYQACCRNISPMAKAILWLRRFSRRPLSILADLVNSIVLKLARHLLKQLPHSVRVKLQTLGLLRRELPSRLPRLLPREVRERRQRERMRRERERQRRVEKERMYQEAVRWECGLRRTSSGRFIKGKSKELQIKRQFQETCKIQTRQYKALRNHLLENTPKSDHKAMLKRLKDEQTRKLAILAEQYDHSINDMLSKQAVTELDETQEAEYKALLMQLQQELELLNAYQSKIKIHTDTQHDREVKDLEQRVSIRRALLEQRIEEEMLSLQNERSERIRTLLERQATEIESFDSESLRLGFSSMALTGIPSEAYPIQGYPNAPPPSSRSASHWSHGLHSQNAPPQQHSRRSHNSSGGAGDRRGESSSSSHGLGLALGLARDGRELQHSSRSSASSSSSSSSSHHQRHHLPQNYHHQSTPQLYREREREKEREREWAGMRGSGGDLAHPHPLPFSHHLPSRSSSQSLAMLPPPPPAPPSISGPSSSSSSSSSSQGGIYSGGGGLGVRGTPSLMALRNSPQPLRRTASGGGPGGSGGSDGVLSRSTSVTSHISNGSHLSYS</sequence>
<feature type="transmembrane region" description="Helical" evidence="14">
    <location>
        <begin position="997"/>
        <end position="1019"/>
    </location>
</feature>
<evidence type="ECO:0000256" key="3">
    <source>
        <dbReference type="ARBA" id="ARBA00022527"/>
    </source>
</evidence>
<feature type="compositionally biased region" description="Low complexity" evidence="13">
    <location>
        <begin position="347"/>
        <end position="370"/>
    </location>
</feature>
<proteinExistence type="inferred from homology"/>
<evidence type="ECO:0000256" key="9">
    <source>
        <dbReference type="ARBA" id="ARBA00047899"/>
    </source>
</evidence>
<feature type="region of interest" description="Disordered" evidence="13">
    <location>
        <begin position="558"/>
        <end position="587"/>
    </location>
</feature>
<dbReference type="InterPro" id="IPR051234">
    <property type="entry name" value="TAO_STE20_kinase"/>
</dbReference>
<keyword evidence="7 11" id="KW-0067">ATP-binding</keyword>
<keyword evidence="4" id="KW-0808">Transferase</keyword>
<reference evidence="16 17" key="1">
    <citation type="submission" date="2019-04" db="EMBL/GenBank/DDBJ databases">
        <title>Chromosome genome assembly for Takifugu flavidus.</title>
        <authorList>
            <person name="Xiao S."/>
        </authorList>
    </citation>
    <scope>NUCLEOTIDE SEQUENCE [LARGE SCALE GENOMIC DNA]</scope>
    <source>
        <strain evidence="16">HTHZ2018</strain>
        <tissue evidence="16">Muscle</tissue>
    </source>
</reference>
<keyword evidence="14" id="KW-0472">Membrane</keyword>
<comment type="caution">
    <text evidence="16">The sequence shown here is derived from an EMBL/GenBank/DDBJ whole genome shotgun (WGS) entry which is preliminary data.</text>
</comment>
<comment type="catalytic activity">
    <reaction evidence="10">
        <text>L-seryl-[protein] + ATP = O-phospho-L-seryl-[protein] + ADP + H(+)</text>
        <dbReference type="Rhea" id="RHEA:17989"/>
        <dbReference type="Rhea" id="RHEA-COMP:9863"/>
        <dbReference type="Rhea" id="RHEA-COMP:11604"/>
        <dbReference type="ChEBI" id="CHEBI:15378"/>
        <dbReference type="ChEBI" id="CHEBI:29999"/>
        <dbReference type="ChEBI" id="CHEBI:30616"/>
        <dbReference type="ChEBI" id="CHEBI:83421"/>
        <dbReference type="ChEBI" id="CHEBI:456216"/>
        <dbReference type="EC" id="2.7.11.1"/>
    </reaction>
</comment>
<evidence type="ECO:0000256" key="5">
    <source>
        <dbReference type="ARBA" id="ARBA00022741"/>
    </source>
</evidence>
<feature type="region of interest" description="Disordered" evidence="13">
    <location>
        <begin position="692"/>
        <end position="797"/>
    </location>
</feature>
<dbReference type="Gene3D" id="3.30.200.20">
    <property type="entry name" value="Phosphorylase Kinase, domain 1"/>
    <property type="match status" value="1"/>
</dbReference>
<keyword evidence="17" id="KW-1185">Reference proteome</keyword>
<gene>
    <name evidence="16" type="ORF">D4764_01G0011390</name>
</gene>
<dbReference type="PANTHER" id="PTHR47167">
    <property type="entry name" value="SERINE/THREONINE-PROTEIN KINASE TAO1-LIKE PROTEIN"/>
    <property type="match status" value="1"/>
</dbReference>
<feature type="domain" description="Protein kinase" evidence="15">
    <location>
        <begin position="28"/>
        <end position="281"/>
    </location>
</feature>
<feature type="coiled-coil region" evidence="12">
    <location>
        <begin position="470"/>
        <end position="508"/>
    </location>
</feature>
<feature type="transmembrane region" description="Helical" evidence="14">
    <location>
        <begin position="1040"/>
        <end position="1060"/>
    </location>
</feature>
<dbReference type="Proteomes" id="UP000324091">
    <property type="component" value="Chromosome 1"/>
</dbReference>
<keyword evidence="14" id="KW-0812">Transmembrane</keyword>
<feature type="compositionally biased region" description="Low complexity" evidence="13">
    <location>
        <begin position="1476"/>
        <end position="1490"/>
    </location>
</feature>
<evidence type="ECO:0000256" key="6">
    <source>
        <dbReference type="ARBA" id="ARBA00022777"/>
    </source>
</evidence>
<keyword evidence="6 16" id="KW-0418">Kinase</keyword>
<dbReference type="InterPro" id="IPR008271">
    <property type="entry name" value="Ser/Thr_kinase_AS"/>
</dbReference>
<dbReference type="PANTHER" id="PTHR47167:SF6">
    <property type="entry name" value="SERINE_THREONINE-PROTEIN KINASE TAO2"/>
    <property type="match status" value="1"/>
</dbReference>
<evidence type="ECO:0000256" key="4">
    <source>
        <dbReference type="ARBA" id="ARBA00022679"/>
    </source>
</evidence>
<feature type="compositionally biased region" description="Pro residues" evidence="13">
    <location>
        <begin position="1557"/>
        <end position="1567"/>
    </location>
</feature>
<evidence type="ECO:0000313" key="16">
    <source>
        <dbReference type="EMBL" id="TWW81324.1"/>
    </source>
</evidence>
<feature type="compositionally biased region" description="Gly residues" evidence="13">
    <location>
        <begin position="425"/>
        <end position="434"/>
    </location>
</feature>
<feature type="region of interest" description="Disordered" evidence="13">
    <location>
        <begin position="1404"/>
        <end position="1647"/>
    </location>
</feature>
<evidence type="ECO:0000256" key="10">
    <source>
        <dbReference type="ARBA" id="ARBA00048679"/>
    </source>
</evidence>
<evidence type="ECO:0000256" key="2">
    <source>
        <dbReference type="ARBA" id="ARBA00012513"/>
    </source>
</evidence>
<protein>
    <recommendedName>
        <fullName evidence="2">non-specific serine/threonine protein kinase</fullName>
        <ecNumber evidence="2">2.7.11.1</ecNumber>
    </recommendedName>
</protein>
<dbReference type="PROSITE" id="PS50011">
    <property type="entry name" value="PROTEIN_KINASE_DOM"/>
    <property type="match status" value="1"/>
</dbReference>
<evidence type="ECO:0000256" key="1">
    <source>
        <dbReference type="ARBA" id="ARBA00008874"/>
    </source>
</evidence>
<feature type="compositionally biased region" description="Gly residues" evidence="13">
    <location>
        <begin position="1614"/>
        <end position="1625"/>
    </location>
</feature>
<dbReference type="InterPro" id="IPR017441">
    <property type="entry name" value="Protein_kinase_ATP_BS"/>
</dbReference>
<dbReference type="SUPFAM" id="SSF56112">
    <property type="entry name" value="Protein kinase-like (PK-like)"/>
    <property type="match status" value="1"/>
</dbReference>
<feature type="compositionally biased region" description="Low complexity" evidence="13">
    <location>
        <begin position="1540"/>
        <end position="1556"/>
    </location>
</feature>
<feature type="compositionally biased region" description="Polar residues" evidence="13">
    <location>
        <begin position="717"/>
        <end position="743"/>
    </location>
</feature>
<evidence type="ECO:0000256" key="13">
    <source>
        <dbReference type="SAM" id="MobiDB-lite"/>
    </source>
</evidence>
<feature type="transmembrane region" description="Helical" evidence="14">
    <location>
        <begin position="969"/>
        <end position="991"/>
    </location>
</feature>
<feature type="compositionally biased region" description="Basic and acidic residues" evidence="13">
    <location>
        <begin position="567"/>
        <end position="576"/>
    </location>
</feature>
<evidence type="ECO:0000259" key="15">
    <source>
        <dbReference type="PROSITE" id="PS50011"/>
    </source>
</evidence>
<comment type="catalytic activity">
    <reaction evidence="9">
        <text>L-threonyl-[protein] + ATP = O-phospho-L-threonyl-[protein] + ADP + H(+)</text>
        <dbReference type="Rhea" id="RHEA:46608"/>
        <dbReference type="Rhea" id="RHEA-COMP:11060"/>
        <dbReference type="Rhea" id="RHEA-COMP:11605"/>
        <dbReference type="ChEBI" id="CHEBI:15378"/>
        <dbReference type="ChEBI" id="CHEBI:30013"/>
        <dbReference type="ChEBI" id="CHEBI:30616"/>
        <dbReference type="ChEBI" id="CHEBI:61977"/>
        <dbReference type="ChEBI" id="CHEBI:456216"/>
        <dbReference type="EC" id="2.7.11.1"/>
    </reaction>
</comment>
<evidence type="ECO:0000256" key="12">
    <source>
        <dbReference type="SAM" id="Coils"/>
    </source>
</evidence>
<keyword evidence="14" id="KW-1133">Transmembrane helix</keyword>
<feature type="compositionally biased region" description="Basic and acidic residues" evidence="13">
    <location>
        <begin position="1510"/>
        <end position="1524"/>
    </location>
</feature>
<feature type="compositionally biased region" description="Basic and acidic residues" evidence="13">
    <location>
        <begin position="698"/>
        <end position="713"/>
    </location>
</feature>
<feature type="binding site" evidence="11">
    <location>
        <position position="58"/>
    </location>
    <ligand>
        <name>ATP</name>
        <dbReference type="ChEBI" id="CHEBI:30616"/>
    </ligand>
</feature>
<dbReference type="SMART" id="SM00220">
    <property type="entry name" value="S_TKc"/>
    <property type="match status" value="1"/>
</dbReference>
<evidence type="ECO:0000256" key="8">
    <source>
        <dbReference type="ARBA" id="ARBA00023054"/>
    </source>
</evidence>
<accession>A0A5C6PNM2</accession>